<evidence type="ECO:0000256" key="5">
    <source>
        <dbReference type="ARBA" id="ARBA00022692"/>
    </source>
</evidence>
<feature type="transmembrane region" description="Helical" evidence="8">
    <location>
        <begin position="252"/>
        <end position="270"/>
    </location>
</feature>
<dbReference type="GO" id="GO:0005886">
    <property type="term" value="C:plasma membrane"/>
    <property type="evidence" value="ECO:0007669"/>
    <property type="project" value="UniProtKB-SubCell"/>
</dbReference>
<evidence type="ECO:0000256" key="4">
    <source>
        <dbReference type="ARBA" id="ARBA00022475"/>
    </source>
</evidence>
<evidence type="ECO:0000313" key="11">
    <source>
        <dbReference type="Proteomes" id="UP000468901"/>
    </source>
</evidence>
<evidence type="ECO:0000256" key="7">
    <source>
        <dbReference type="ARBA" id="ARBA00023136"/>
    </source>
</evidence>
<feature type="transmembrane region" description="Helical" evidence="8">
    <location>
        <begin position="47"/>
        <end position="69"/>
    </location>
</feature>
<dbReference type="InterPro" id="IPR000620">
    <property type="entry name" value="EamA_dom"/>
</dbReference>
<feature type="transmembrane region" description="Helical" evidence="8">
    <location>
        <begin position="187"/>
        <end position="206"/>
    </location>
</feature>
<keyword evidence="7 8" id="KW-0472">Membrane</keyword>
<organism evidence="10 11">
    <name type="scientific">Parvibaculum sedimenti</name>
    <dbReference type="NCBI Taxonomy" id="2608632"/>
    <lineage>
        <taxon>Bacteria</taxon>
        <taxon>Pseudomonadati</taxon>
        <taxon>Pseudomonadota</taxon>
        <taxon>Alphaproteobacteria</taxon>
        <taxon>Hyphomicrobiales</taxon>
        <taxon>Parvibaculaceae</taxon>
        <taxon>Parvibaculum</taxon>
    </lineage>
</organism>
<evidence type="ECO:0000259" key="9">
    <source>
        <dbReference type="Pfam" id="PF00892"/>
    </source>
</evidence>
<protein>
    <submittedName>
        <fullName evidence="10">EamA family transporter RarD</fullName>
    </submittedName>
</protein>
<evidence type="ECO:0000313" key="10">
    <source>
        <dbReference type="EMBL" id="KAB7738538.1"/>
    </source>
</evidence>
<proteinExistence type="inferred from homology"/>
<reference evidence="10 11" key="1">
    <citation type="submission" date="2019-09" db="EMBL/GenBank/DDBJ databases">
        <title>Parvibaculum sedimenti sp. nov., isolated from sediment.</title>
        <authorList>
            <person name="Wang Y."/>
        </authorList>
    </citation>
    <scope>NUCLEOTIDE SEQUENCE [LARGE SCALE GENOMIC DNA]</scope>
    <source>
        <strain evidence="10 11">HXT-9</strain>
    </source>
</reference>
<feature type="transmembrane region" description="Helical" evidence="8">
    <location>
        <begin position="16"/>
        <end position="35"/>
    </location>
</feature>
<evidence type="ECO:0000256" key="3">
    <source>
        <dbReference type="ARBA" id="ARBA00022448"/>
    </source>
</evidence>
<feature type="transmembrane region" description="Helical" evidence="8">
    <location>
        <begin position="218"/>
        <end position="240"/>
    </location>
</feature>
<keyword evidence="4" id="KW-1003">Cell membrane</keyword>
<sequence length="306" mass="33311">MTTTTPAEIQTREATLGGFAAGAGYMFWGLSVIFYRQLAHVVPFEILAHRTLWSILLIAALIFGLGRGMHLGALLRDRRKLATLALSAMLLAMNWGIFIWAINSGRILETSLGYFINPLVSVLLGVALLGERLSRPQISAVALAGAAVAWFTFSLGFLPWIALALAASFAAYGYLRKITRVDALAGLLIEVVVMSPFAIAYLAYASAHGGTGFAKDGWLTDALLVATGPMTTLLLVLFTYGAQRVRLTTLGLLQYLVPTMSFVIAIWVYGEPLGHGQMVTFGLIWIGLAIFTVDAWRKERELRRVT</sequence>
<feature type="domain" description="EamA" evidence="9">
    <location>
        <begin position="20"/>
        <end position="151"/>
    </location>
</feature>
<dbReference type="InterPro" id="IPR004626">
    <property type="entry name" value="RarD"/>
</dbReference>
<dbReference type="RefSeq" id="WP_152217514.1">
    <property type="nucleotide sequence ID" value="NZ_WESC01000020.1"/>
</dbReference>
<gene>
    <name evidence="10" type="primary">rarD</name>
    <name evidence="10" type="ORF">F2P47_16630</name>
</gene>
<feature type="domain" description="EamA" evidence="9">
    <location>
        <begin position="161"/>
        <end position="292"/>
    </location>
</feature>
<keyword evidence="6 8" id="KW-1133">Transmembrane helix</keyword>
<evidence type="ECO:0000256" key="2">
    <source>
        <dbReference type="ARBA" id="ARBA00007362"/>
    </source>
</evidence>
<dbReference type="NCBIfam" id="TIGR00688">
    <property type="entry name" value="rarD"/>
    <property type="match status" value="1"/>
</dbReference>
<dbReference type="InterPro" id="IPR037185">
    <property type="entry name" value="EmrE-like"/>
</dbReference>
<feature type="transmembrane region" description="Helical" evidence="8">
    <location>
        <begin position="114"/>
        <end position="130"/>
    </location>
</feature>
<dbReference type="Proteomes" id="UP000468901">
    <property type="component" value="Unassembled WGS sequence"/>
</dbReference>
<dbReference type="PANTHER" id="PTHR22911:SF137">
    <property type="entry name" value="SOLUTE CARRIER FAMILY 35 MEMBER G2-RELATED"/>
    <property type="match status" value="1"/>
</dbReference>
<comment type="subcellular location">
    <subcellularLocation>
        <location evidence="1">Cell membrane</location>
        <topology evidence="1">Multi-pass membrane protein</topology>
    </subcellularLocation>
</comment>
<dbReference type="PANTHER" id="PTHR22911">
    <property type="entry name" value="ACYL-MALONYL CONDENSING ENZYME-RELATED"/>
    <property type="match status" value="1"/>
</dbReference>
<evidence type="ECO:0000256" key="6">
    <source>
        <dbReference type="ARBA" id="ARBA00022989"/>
    </source>
</evidence>
<comment type="caution">
    <text evidence="10">The sequence shown here is derived from an EMBL/GenBank/DDBJ whole genome shotgun (WGS) entry which is preliminary data.</text>
</comment>
<feature type="transmembrane region" description="Helical" evidence="8">
    <location>
        <begin position="137"/>
        <end position="153"/>
    </location>
</feature>
<keyword evidence="5 8" id="KW-0812">Transmembrane</keyword>
<feature type="transmembrane region" description="Helical" evidence="8">
    <location>
        <begin position="276"/>
        <end position="296"/>
    </location>
</feature>
<dbReference type="EMBL" id="WESC01000020">
    <property type="protein sequence ID" value="KAB7738538.1"/>
    <property type="molecule type" value="Genomic_DNA"/>
</dbReference>
<dbReference type="SUPFAM" id="SSF103481">
    <property type="entry name" value="Multidrug resistance efflux transporter EmrE"/>
    <property type="match status" value="2"/>
</dbReference>
<accession>A0A6N6VED8</accession>
<comment type="similarity">
    <text evidence="2">Belongs to the EamA transporter family.</text>
</comment>
<keyword evidence="11" id="KW-1185">Reference proteome</keyword>
<name>A0A6N6VED8_9HYPH</name>
<keyword evidence="3" id="KW-0813">Transport</keyword>
<dbReference type="AlphaFoldDB" id="A0A6N6VED8"/>
<evidence type="ECO:0000256" key="1">
    <source>
        <dbReference type="ARBA" id="ARBA00004651"/>
    </source>
</evidence>
<dbReference type="Pfam" id="PF00892">
    <property type="entry name" value="EamA"/>
    <property type="match status" value="2"/>
</dbReference>
<feature type="transmembrane region" description="Helical" evidence="8">
    <location>
        <begin position="81"/>
        <end position="102"/>
    </location>
</feature>
<evidence type="ECO:0000256" key="8">
    <source>
        <dbReference type="SAM" id="Phobius"/>
    </source>
</evidence>
<feature type="transmembrane region" description="Helical" evidence="8">
    <location>
        <begin position="159"/>
        <end position="175"/>
    </location>
</feature>